<feature type="compositionally biased region" description="Basic and acidic residues" evidence="8">
    <location>
        <begin position="174"/>
        <end position="193"/>
    </location>
</feature>
<evidence type="ECO:0000256" key="2">
    <source>
        <dbReference type="ARBA" id="ARBA00022723"/>
    </source>
</evidence>
<feature type="region of interest" description="Disordered" evidence="8">
    <location>
        <begin position="412"/>
        <end position="444"/>
    </location>
</feature>
<gene>
    <name evidence="11" type="ORF">LAQU0_S22e01112g</name>
</gene>
<dbReference type="AlphaFoldDB" id="A0A0P1KY58"/>
<protein>
    <submittedName>
        <fullName evidence="11">LAQU0S22e01112g1_1</fullName>
    </submittedName>
</protein>
<evidence type="ECO:0000256" key="8">
    <source>
        <dbReference type="SAM" id="MobiDB-lite"/>
    </source>
</evidence>
<dbReference type="SMART" id="SM00355">
    <property type="entry name" value="ZnF_C2H2"/>
    <property type="match status" value="2"/>
</dbReference>
<dbReference type="CDD" id="cd12148">
    <property type="entry name" value="fungal_TF_MHR"/>
    <property type="match status" value="1"/>
</dbReference>
<organism evidence="11 12">
    <name type="scientific">Lachancea quebecensis</name>
    <dbReference type="NCBI Taxonomy" id="1654605"/>
    <lineage>
        <taxon>Eukaryota</taxon>
        <taxon>Fungi</taxon>
        <taxon>Dikarya</taxon>
        <taxon>Ascomycota</taxon>
        <taxon>Saccharomycotina</taxon>
        <taxon>Saccharomycetes</taxon>
        <taxon>Saccharomycetales</taxon>
        <taxon>Saccharomycetaceae</taxon>
        <taxon>Lachancea</taxon>
    </lineage>
</organism>
<evidence type="ECO:0000256" key="3">
    <source>
        <dbReference type="ARBA" id="ARBA00022737"/>
    </source>
</evidence>
<keyword evidence="12" id="KW-1185">Reference proteome</keyword>
<dbReference type="OrthoDB" id="6077919at2759"/>
<dbReference type="PANTHER" id="PTHR40626:SF13">
    <property type="entry name" value="RESPIRATION FACTOR 2-RELATED"/>
    <property type="match status" value="1"/>
</dbReference>
<dbReference type="GO" id="GO:0000785">
    <property type="term" value="C:chromatin"/>
    <property type="evidence" value="ECO:0007669"/>
    <property type="project" value="TreeGrafter"/>
</dbReference>
<dbReference type="GO" id="GO:0000978">
    <property type="term" value="F:RNA polymerase II cis-regulatory region sequence-specific DNA binding"/>
    <property type="evidence" value="ECO:0007669"/>
    <property type="project" value="InterPro"/>
</dbReference>
<feature type="region of interest" description="Disordered" evidence="8">
    <location>
        <begin position="84"/>
        <end position="103"/>
    </location>
</feature>
<dbReference type="EMBL" id="LN890550">
    <property type="protein sequence ID" value="CUS24962.1"/>
    <property type="molecule type" value="Genomic_DNA"/>
</dbReference>
<feature type="region of interest" description="Disordered" evidence="8">
    <location>
        <begin position="348"/>
        <end position="375"/>
    </location>
</feature>
<dbReference type="InterPro" id="IPR051059">
    <property type="entry name" value="VerF-like"/>
</dbReference>
<keyword evidence="4 7" id="KW-0863">Zinc-finger</keyword>
<dbReference type="PROSITE" id="PS00028">
    <property type="entry name" value="ZINC_FINGER_C2H2_1"/>
    <property type="match status" value="2"/>
</dbReference>
<feature type="compositionally biased region" description="Polar residues" evidence="8">
    <location>
        <begin position="348"/>
        <end position="357"/>
    </location>
</feature>
<dbReference type="GO" id="GO:0008270">
    <property type="term" value="F:zinc ion binding"/>
    <property type="evidence" value="ECO:0007669"/>
    <property type="project" value="UniProtKB-KW"/>
</dbReference>
<dbReference type="Proteomes" id="UP000236544">
    <property type="component" value="Unassembled WGS sequence"/>
</dbReference>
<accession>A0A0P1KY58</accession>
<feature type="transmembrane region" description="Helical" evidence="9">
    <location>
        <begin position="578"/>
        <end position="603"/>
    </location>
</feature>
<feature type="domain" description="C2H2-type" evidence="10">
    <location>
        <begin position="32"/>
        <end position="59"/>
    </location>
</feature>
<evidence type="ECO:0000256" key="6">
    <source>
        <dbReference type="ARBA" id="ARBA00023242"/>
    </source>
</evidence>
<feature type="compositionally biased region" description="Basic and acidic residues" evidence="8">
    <location>
        <begin position="365"/>
        <end position="375"/>
    </location>
</feature>
<name>A0A0P1KY58_9SACH</name>
<dbReference type="InterPro" id="IPR013087">
    <property type="entry name" value="Znf_C2H2_type"/>
</dbReference>
<keyword evidence="3" id="KW-0677">Repeat</keyword>
<keyword evidence="9" id="KW-1133">Transmembrane helix</keyword>
<keyword evidence="9" id="KW-0472">Membrane</keyword>
<reference evidence="12" key="1">
    <citation type="submission" date="2015-10" db="EMBL/GenBank/DDBJ databases">
        <authorList>
            <person name="Devillers H."/>
        </authorList>
    </citation>
    <scope>NUCLEOTIDE SEQUENCE [LARGE SCALE GENOMIC DNA]</scope>
</reference>
<proteinExistence type="predicted"/>
<keyword evidence="9" id="KW-0812">Transmembrane</keyword>
<dbReference type="FunFam" id="3.30.160.60:FF:002058">
    <property type="entry name" value="YML081W-like protein"/>
    <property type="match status" value="1"/>
</dbReference>
<dbReference type="FunFam" id="3.30.160.60:FF:000145">
    <property type="entry name" value="Zinc finger protein 574"/>
    <property type="match status" value="1"/>
</dbReference>
<keyword evidence="6" id="KW-0539">Nucleus</keyword>
<dbReference type="GO" id="GO:0000981">
    <property type="term" value="F:DNA-binding transcription factor activity, RNA polymerase II-specific"/>
    <property type="evidence" value="ECO:0007669"/>
    <property type="project" value="InterPro"/>
</dbReference>
<feature type="compositionally biased region" description="Polar residues" evidence="8">
    <location>
        <begin position="137"/>
        <end position="151"/>
    </location>
</feature>
<feature type="region of interest" description="Disordered" evidence="8">
    <location>
        <begin position="137"/>
        <end position="209"/>
    </location>
</feature>
<feature type="compositionally biased region" description="Polar residues" evidence="8">
    <location>
        <begin position="412"/>
        <end position="428"/>
    </location>
</feature>
<dbReference type="SUPFAM" id="SSF57667">
    <property type="entry name" value="beta-beta-alpha zinc fingers"/>
    <property type="match status" value="1"/>
</dbReference>
<feature type="compositionally biased region" description="Low complexity" evidence="8">
    <location>
        <begin position="153"/>
        <end position="172"/>
    </location>
</feature>
<dbReference type="PANTHER" id="PTHR40626">
    <property type="entry name" value="MIP31509P"/>
    <property type="match status" value="1"/>
</dbReference>
<feature type="domain" description="C2H2-type" evidence="10">
    <location>
        <begin position="60"/>
        <end position="88"/>
    </location>
</feature>
<evidence type="ECO:0000256" key="1">
    <source>
        <dbReference type="ARBA" id="ARBA00004123"/>
    </source>
</evidence>
<dbReference type="GO" id="GO:0005634">
    <property type="term" value="C:nucleus"/>
    <property type="evidence" value="ECO:0007669"/>
    <property type="project" value="UniProtKB-SubCell"/>
</dbReference>
<keyword evidence="2" id="KW-0479">Metal-binding</keyword>
<evidence type="ECO:0000313" key="11">
    <source>
        <dbReference type="EMBL" id="CUS24962.1"/>
    </source>
</evidence>
<dbReference type="PROSITE" id="PS50157">
    <property type="entry name" value="ZINC_FINGER_C2H2_2"/>
    <property type="match status" value="2"/>
</dbReference>
<keyword evidence="5" id="KW-0862">Zinc</keyword>
<feature type="transmembrane region" description="Helical" evidence="9">
    <location>
        <begin position="624"/>
        <end position="641"/>
    </location>
</feature>
<evidence type="ECO:0000256" key="5">
    <source>
        <dbReference type="ARBA" id="ARBA00022833"/>
    </source>
</evidence>
<dbReference type="Gene3D" id="3.30.160.60">
    <property type="entry name" value="Classic Zinc Finger"/>
    <property type="match status" value="2"/>
</dbReference>
<dbReference type="InterPro" id="IPR036236">
    <property type="entry name" value="Znf_C2H2_sf"/>
</dbReference>
<evidence type="ECO:0000256" key="9">
    <source>
        <dbReference type="SAM" id="Phobius"/>
    </source>
</evidence>
<comment type="subcellular location">
    <subcellularLocation>
        <location evidence="1">Nucleus</location>
    </subcellularLocation>
</comment>
<sequence length="1126" mass="128314">MIPQGADDPSVAAKMPIPKKSRTIKTDRPRPFLCSICTRGFARQEHLKRHQRAHTNEKPFLCAFCGRCFARRDLVLRHQQKLHSSLTDSGAGAPPTNGDAKNHLNERHIITISGNKQTMLPMLGSVSDSPVAAISVSQQSTKVQDASSNPPRQMITQLPQNQQQQVQPGQKQHNLGDKSKTLRYHEPGLEERQHKRKRHASFSASSSITYTQAKDASGIIEHDIPDIPHQVGFSTPQLSAQELVEKALESGFNLEVLPFPPPLELPEAATNPLSQRHQSDNNLQHLPLHEQKRNQSASDIRSALSADTPLLSDYLQMGSSAGGWGGFTNFYPSDSNLDFFSYNTPPDTMKPPQSSIVTPVPEQSGKPKNEAECHGSNADEHWLLEFINTHVDGNFKVDIDDFNEIGFPCTNSETTTSDSTPQVGSISTPLVKPEDATEGLSSPKCFKNFTENETPSATISEDCTDGLKSNKKYHRKGDIPFFFKSRQIDLFKKIMENQGEFSSPLQDGDKKNLKKKKGSRLCFFNEELRNHILKTNDLTSDQFPTLKELNTYVNLYQDEFHRYFSFIHLHSIRPSADIYPFLLSIAMIGALYGFHSSHAMLLFNICRFRKREHLEKTKGRHEETPLWIIQGMVLLIFVGIFNNDVSFTLIMSTQIRSLIELIKIKQLNLPLETIIKPPIESDHILDYQDDPQLLEQKRREYSTPEQIERNYRYFVHAQSRIRTCHTILLISNLFNSLVGLDCCFHSIDVKCGIPCYRDDLYFCETPQEWAELLNSYHIILDSKFSLIDLSNGGETYKNCLVYLTNGYQFFYENKKVSFKTLLSLLISIHEKIFIEGYNLRHEVNDQIVDVKWRMNSRPIIESLLKYWEALYIKNGGVIIANEGNIAFINSNPSLRLIIPLLNFAKIRKCLLLTNVMKKIWFKDWEGMNECLEDFRDWESLREATDYALNIVKFWVDTVFIVKDAEKTSIRTPIFSITCIFSSILIVAEYLKKVESWARSFHNSTTTEFLKAVDRTLWLKSETILKKVEEHLLPKGYNTQSYAEFLRLQANGALDVEVLDNDLARKAMSPNTDITETVKVILKARISSRCLYLGVRILGDAPIWPIALLFAHALQSRAIFNLASHSS</sequence>
<evidence type="ECO:0000256" key="4">
    <source>
        <dbReference type="ARBA" id="ARBA00022771"/>
    </source>
</evidence>
<evidence type="ECO:0000256" key="7">
    <source>
        <dbReference type="PROSITE-ProRule" id="PRU00042"/>
    </source>
</evidence>
<evidence type="ECO:0000313" key="12">
    <source>
        <dbReference type="Proteomes" id="UP000236544"/>
    </source>
</evidence>
<evidence type="ECO:0000259" key="10">
    <source>
        <dbReference type="PROSITE" id="PS50157"/>
    </source>
</evidence>